<dbReference type="CDD" id="cd05787">
    <property type="entry name" value="LbH_eIF2B_epsilon"/>
    <property type="match status" value="1"/>
</dbReference>
<dbReference type="InterPro" id="IPR029044">
    <property type="entry name" value="Nucleotide-diphossugar_trans"/>
</dbReference>
<dbReference type="Proteomes" id="UP000242877">
    <property type="component" value="Unassembled WGS sequence"/>
</dbReference>
<evidence type="ECO:0000256" key="11">
    <source>
        <dbReference type="SAM" id="MobiDB-lite"/>
    </source>
</evidence>
<protein>
    <recommendedName>
        <fullName evidence="3">Mannose-1-phosphate guanyltransferase</fullName>
    </recommendedName>
    <alternativeName>
        <fullName evidence="7">GDP-mannose pyrophosphorylase</fullName>
    </alternativeName>
    <alternativeName>
        <fullName evidence="6">GTP-mannose-1-phosphate guanylyltransferase</fullName>
    </alternativeName>
    <alternativeName>
        <fullName evidence="8">Translation initiation factor eIF2B subunit epsilon</fullName>
    </alternativeName>
    <alternativeName>
        <fullName evidence="9">eIF2B GDP-GTP exchange factor subunit epsilon</fullName>
    </alternativeName>
</protein>
<dbReference type="SUPFAM" id="SSF53448">
    <property type="entry name" value="Nucleotide-diphospho-sugar transferases"/>
    <property type="match status" value="1"/>
</dbReference>
<evidence type="ECO:0000256" key="1">
    <source>
        <dbReference type="ARBA" id="ARBA00004514"/>
    </source>
</evidence>
<name>A0A168CTR1_9EURO</name>
<dbReference type="GO" id="GO:0002183">
    <property type="term" value="P:cytoplasmic translational initiation"/>
    <property type="evidence" value="ECO:0007669"/>
    <property type="project" value="EnsemblFungi"/>
</dbReference>
<reference evidence="13 14" key="1">
    <citation type="journal article" date="2016" name="Genome Biol. Evol.">
        <title>Divergent and convergent evolution of fungal pathogenicity.</title>
        <authorList>
            <person name="Shang Y."/>
            <person name="Xiao G."/>
            <person name="Zheng P."/>
            <person name="Cen K."/>
            <person name="Zhan S."/>
            <person name="Wang C."/>
        </authorList>
    </citation>
    <scope>NUCLEOTIDE SEQUENCE [LARGE SCALE GENOMIC DNA]</scope>
    <source>
        <strain evidence="13 14">ARSEF 7405</strain>
    </source>
</reference>
<dbReference type="InterPro" id="IPR016024">
    <property type="entry name" value="ARM-type_fold"/>
</dbReference>
<dbReference type="GO" id="GO:0005085">
    <property type="term" value="F:guanyl-nucleotide exchange factor activity"/>
    <property type="evidence" value="ECO:0007669"/>
    <property type="project" value="EnsemblFungi"/>
</dbReference>
<keyword evidence="14" id="KW-1185">Reference proteome</keyword>
<dbReference type="PANTHER" id="PTHR45887:SF1">
    <property type="entry name" value="TRANSLATION INITIATION FACTOR EIF-2B SUBUNIT EPSILON"/>
    <property type="match status" value="1"/>
</dbReference>
<dbReference type="Pfam" id="PF25084">
    <property type="entry name" value="LbH_EIF2B"/>
    <property type="match status" value="1"/>
</dbReference>
<evidence type="ECO:0000256" key="8">
    <source>
        <dbReference type="ARBA" id="ARBA00044144"/>
    </source>
</evidence>
<dbReference type="EMBL" id="AZGZ01000002">
    <property type="protein sequence ID" value="KZZ97001.1"/>
    <property type="molecule type" value="Genomic_DNA"/>
</dbReference>
<dbReference type="GO" id="GO:0006446">
    <property type="term" value="P:regulation of translational initiation"/>
    <property type="evidence" value="ECO:0007669"/>
    <property type="project" value="EnsemblFungi"/>
</dbReference>
<dbReference type="InterPro" id="IPR003307">
    <property type="entry name" value="W2_domain"/>
</dbReference>
<feature type="domain" description="W2" evidence="12">
    <location>
        <begin position="524"/>
        <end position="700"/>
    </location>
</feature>
<dbReference type="Gene3D" id="3.90.550.10">
    <property type="entry name" value="Spore Coat Polysaccharide Biosynthesis Protein SpsA, Chain A"/>
    <property type="match status" value="1"/>
</dbReference>
<keyword evidence="5 13" id="KW-0648">Protein biosynthesis</keyword>
<comment type="similarity">
    <text evidence="2">Belongs to the eIF-2B gamma/epsilon subunits family.</text>
</comment>
<evidence type="ECO:0000313" key="13">
    <source>
        <dbReference type="EMBL" id="KZZ97001.1"/>
    </source>
</evidence>
<dbReference type="Pfam" id="PF02020">
    <property type="entry name" value="W2"/>
    <property type="match status" value="1"/>
</dbReference>
<dbReference type="PANTHER" id="PTHR45887">
    <property type="entry name" value="TRANSLATION INITIATION FACTOR EIF-2B SUBUNIT EPSILON"/>
    <property type="match status" value="1"/>
</dbReference>
<dbReference type="GO" id="GO:0005851">
    <property type="term" value="C:eukaryotic translation initiation factor 2B complex"/>
    <property type="evidence" value="ECO:0007669"/>
    <property type="project" value="EnsemblFungi"/>
</dbReference>
<dbReference type="SUPFAM" id="SSF48371">
    <property type="entry name" value="ARM repeat"/>
    <property type="match status" value="1"/>
</dbReference>
<evidence type="ECO:0000256" key="2">
    <source>
        <dbReference type="ARBA" id="ARBA00007878"/>
    </source>
</evidence>
<dbReference type="InterPro" id="IPR051956">
    <property type="entry name" value="eIF2B_epsilon"/>
</dbReference>
<dbReference type="InterPro" id="IPR056764">
    <property type="entry name" value="LbH_EIF2B3/5"/>
</dbReference>
<keyword evidence="4" id="KW-0963">Cytoplasm</keyword>
<dbReference type="InterPro" id="IPR044123">
    <property type="entry name" value="W2_eIF2B_epsilon"/>
</dbReference>
<dbReference type="GO" id="GO:0003743">
    <property type="term" value="F:translation initiation factor activity"/>
    <property type="evidence" value="ECO:0007669"/>
    <property type="project" value="UniProtKB-KW"/>
</dbReference>
<dbReference type="GO" id="GO:0031369">
    <property type="term" value="F:translation initiation factor binding"/>
    <property type="evidence" value="ECO:0007669"/>
    <property type="project" value="InterPro"/>
</dbReference>
<dbReference type="OrthoDB" id="10009520at2759"/>
<dbReference type="CDD" id="cd04197">
    <property type="entry name" value="eIF-2B_epsilon_N"/>
    <property type="match status" value="1"/>
</dbReference>
<evidence type="ECO:0000313" key="14">
    <source>
        <dbReference type="Proteomes" id="UP000242877"/>
    </source>
</evidence>
<dbReference type="SMART" id="SM00515">
    <property type="entry name" value="eIF5C"/>
    <property type="match status" value="1"/>
</dbReference>
<evidence type="ECO:0000256" key="5">
    <source>
        <dbReference type="ARBA" id="ARBA00022540"/>
    </source>
</evidence>
<dbReference type="VEuPathDB" id="FungiDB:AAP_00644"/>
<evidence type="ECO:0000256" key="3">
    <source>
        <dbReference type="ARBA" id="ARBA00018601"/>
    </source>
</evidence>
<feature type="compositionally biased region" description="Basic and acidic residues" evidence="11">
    <location>
        <begin position="457"/>
        <end position="467"/>
    </location>
</feature>
<dbReference type="Gene3D" id="2.160.10.10">
    <property type="entry name" value="Hexapeptide repeat proteins"/>
    <property type="match status" value="1"/>
</dbReference>
<keyword evidence="5 13" id="KW-0396">Initiation factor</keyword>
<proteinExistence type="inferred from homology"/>
<comment type="subcellular location">
    <subcellularLocation>
        <location evidence="1">Cytoplasm</location>
        <location evidence="1">Cytosol</location>
    </subcellularLocation>
</comment>
<dbReference type="FunFam" id="3.90.550.10:FF:000066">
    <property type="entry name" value="Translation initiation factor eIF-2B subunit epsilon"/>
    <property type="match status" value="1"/>
</dbReference>
<sequence>MPPRAQRPTAAKTRSASGLDEEFREPFPAIVLADAFETRFAPFTLQKPRCLLPLGNIPIIEYTLEFLANAGVDEIYLYAGKHSDQVEEYIAKSRWKAPSSPFKTVNFIRSQSTSIGDIMRDLHSKRLIESDFVAVYGDIVGNFPLDKALQEHRARRLTDKNAIMTMVLREVNMTHRSRPLSTLPIFCIDPTNNRCLHYEEMETKPTRNQPRHLLFDPEVMDNHAELDIRGDLVDTSIDICTPEVLGLWSDSFDYQTPRTQFLHGVLKDYELNGKTIHTHVIKEKYYCARMQSLKAYDAISKDIISRYTFPFCPDTNLVPGNTYYTLRRNTYVEDPITRSLDSDIERGTVVGAGTNIGENVKISYSVVGRRCKIGNNVVLDNAYIWDDTVIGDNTTIRQSIIANNVVIGPSCKIEPGTLISFGVRIGKGQTITEGTRLVNTLRNGAVASEAALVGEDGEGHEFTHEDVSDYDESDDESETSSALVEGMADMHLTDDSISTMASDVESDLENGDFGPSSADTAFSEEGNANFVHDAVASMYDGIRIGQPYDMVQTELVSLRMSSNASEHETRKAVVTAFMKSIHHLMLIDKVPAAAAVSKILGNYHKIIERVVFDRHTTQKPDQVDFLMLVQEDLAERERGDIMLLFVSKELYMSEQIDQEAFEQWWTDERSTKTDVLRKVRAQTQQFIDWLQEAESESDSDEDDEEESD</sequence>
<dbReference type="Gene3D" id="1.25.40.180">
    <property type="match status" value="1"/>
</dbReference>
<accession>A0A168CTR1</accession>
<dbReference type="InterPro" id="IPR035543">
    <property type="entry name" value="eIF-2B_epsilon_N"/>
</dbReference>
<comment type="subunit">
    <text evidence="10">Component of the translation initiation factor 2B (eIF2B) complex which is a heterodecamer of two sets of five different subunits: alpha, beta, gamma, delta and epsilon. Subunits alpha, beta and delta comprise a regulatory subcomplex and subunits epsilon and gamma comprise a catalytic subcomplex. Within the complex, the hexameric regulatory complex resides at the center, with the two heterodimeric catalytic subcomplexes bound on opposite sides.</text>
</comment>
<dbReference type="GO" id="GO:0005829">
    <property type="term" value="C:cytosol"/>
    <property type="evidence" value="ECO:0007669"/>
    <property type="project" value="UniProtKB-SubCell"/>
</dbReference>
<gene>
    <name evidence="13" type="ORF">AAP_00644</name>
</gene>
<dbReference type="Pfam" id="PF00483">
    <property type="entry name" value="NTP_transferase"/>
    <property type="match status" value="1"/>
</dbReference>
<evidence type="ECO:0000256" key="10">
    <source>
        <dbReference type="ARBA" id="ARBA00046432"/>
    </source>
</evidence>
<evidence type="ECO:0000256" key="9">
    <source>
        <dbReference type="ARBA" id="ARBA00044345"/>
    </source>
</evidence>
<comment type="caution">
    <text evidence="13">The sequence shown here is derived from an EMBL/GenBank/DDBJ whole genome shotgun (WGS) entry which is preliminary data.</text>
</comment>
<feature type="region of interest" description="Disordered" evidence="11">
    <location>
        <begin position="456"/>
        <end position="478"/>
    </location>
</feature>
<organism evidence="13 14">
    <name type="scientific">Ascosphaera apis ARSEF 7405</name>
    <dbReference type="NCBI Taxonomy" id="392613"/>
    <lineage>
        <taxon>Eukaryota</taxon>
        <taxon>Fungi</taxon>
        <taxon>Dikarya</taxon>
        <taxon>Ascomycota</taxon>
        <taxon>Pezizomycotina</taxon>
        <taxon>Eurotiomycetes</taxon>
        <taxon>Eurotiomycetidae</taxon>
        <taxon>Onygenales</taxon>
        <taxon>Ascosphaeraceae</taxon>
        <taxon>Ascosphaera</taxon>
    </lineage>
</organism>
<dbReference type="CDD" id="cd11558">
    <property type="entry name" value="W2_eIF2B_epsilon"/>
    <property type="match status" value="1"/>
</dbReference>
<dbReference type="AlphaFoldDB" id="A0A168CTR1"/>
<evidence type="ECO:0000256" key="7">
    <source>
        <dbReference type="ARBA" id="ARBA00031190"/>
    </source>
</evidence>
<evidence type="ECO:0000256" key="6">
    <source>
        <dbReference type="ARBA" id="ARBA00030179"/>
    </source>
</evidence>
<dbReference type="InterPro" id="IPR005835">
    <property type="entry name" value="NTP_transferase_dom"/>
</dbReference>
<dbReference type="PROSITE" id="PS51363">
    <property type="entry name" value="W2"/>
    <property type="match status" value="1"/>
</dbReference>
<evidence type="ECO:0000259" key="12">
    <source>
        <dbReference type="PROSITE" id="PS51363"/>
    </source>
</evidence>
<evidence type="ECO:0000256" key="4">
    <source>
        <dbReference type="ARBA" id="ARBA00022490"/>
    </source>
</evidence>
<feature type="compositionally biased region" description="Acidic residues" evidence="11">
    <location>
        <begin position="468"/>
        <end position="478"/>
    </location>
</feature>